<dbReference type="STRING" id="262004.SAMN04489796_101129"/>
<dbReference type="AlphaFoldDB" id="A0A1G7VSV1"/>
<evidence type="ECO:0000313" key="1">
    <source>
        <dbReference type="EMBL" id="SDG62876.1"/>
    </source>
</evidence>
<dbReference type="SUPFAM" id="SSF46785">
    <property type="entry name" value="Winged helix' DNA-binding domain"/>
    <property type="match status" value="1"/>
</dbReference>
<dbReference type="PANTHER" id="PTHR33221:SF2">
    <property type="entry name" value="TRANSCRIPTIONAL REGULATOR"/>
    <property type="match status" value="1"/>
</dbReference>
<organism evidence="1 2">
    <name type="scientific">Winogradskyella thalassocola</name>
    <dbReference type="NCBI Taxonomy" id="262004"/>
    <lineage>
        <taxon>Bacteria</taxon>
        <taxon>Pseudomonadati</taxon>
        <taxon>Bacteroidota</taxon>
        <taxon>Flavobacteriia</taxon>
        <taxon>Flavobacteriales</taxon>
        <taxon>Flavobacteriaceae</taxon>
        <taxon>Winogradskyella</taxon>
    </lineage>
</organism>
<name>A0A1G7VSV1_9FLAO</name>
<reference evidence="2" key="1">
    <citation type="submission" date="2016-10" db="EMBL/GenBank/DDBJ databases">
        <authorList>
            <person name="Varghese N."/>
            <person name="Submissions S."/>
        </authorList>
    </citation>
    <scope>NUCLEOTIDE SEQUENCE [LARGE SCALE GENOMIC DNA]</scope>
    <source>
        <strain evidence="2">DSM 15363</strain>
    </source>
</reference>
<dbReference type="Proteomes" id="UP000199492">
    <property type="component" value="Unassembled WGS sequence"/>
</dbReference>
<keyword evidence="2" id="KW-1185">Reference proteome</keyword>
<dbReference type="PROSITE" id="PS51197">
    <property type="entry name" value="HTH_RRF2_2"/>
    <property type="match status" value="1"/>
</dbReference>
<dbReference type="InterPro" id="IPR036390">
    <property type="entry name" value="WH_DNA-bd_sf"/>
</dbReference>
<dbReference type="InterPro" id="IPR036388">
    <property type="entry name" value="WH-like_DNA-bd_sf"/>
</dbReference>
<proteinExistence type="predicted"/>
<dbReference type="RefSeq" id="WP_092465660.1">
    <property type="nucleotide sequence ID" value="NZ_FNCZ01000001.1"/>
</dbReference>
<dbReference type="PANTHER" id="PTHR33221">
    <property type="entry name" value="WINGED HELIX-TURN-HELIX TRANSCRIPTIONAL REGULATOR, RRF2 FAMILY"/>
    <property type="match status" value="1"/>
</dbReference>
<sequence>MFSKACEYGIKATIFIAINSSENRRVSPKEISEEIDSPQAFTAKILQALVRNNIVKSVRGAYGGFEIEKDKIATTKLSQIVYAIDGDGIYKGCGLGLHTCDENHPCPVHDKFKVIRDELKHMLENTSLEQLALDIKSGVAFLKV</sequence>
<dbReference type="OrthoDB" id="9808360at2"/>
<dbReference type="GO" id="GO:0005829">
    <property type="term" value="C:cytosol"/>
    <property type="evidence" value="ECO:0007669"/>
    <property type="project" value="TreeGrafter"/>
</dbReference>
<accession>A0A1G7VSV1</accession>
<dbReference type="GO" id="GO:0003700">
    <property type="term" value="F:DNA-binding transcription factor activity"/>
    <property type="evidence" value="ECO:0007669"/>
    <property type="project" value="TreeGrafter"/>
</dbReference>
<protein>
    <submittedName>
        <fullName evidence="1">Rrf2 family protein</fullName>
    </submittedName>
</protein>
<dbReference type="NCBIfam" id="TIGR00738">
    <property type="entry name" value="rrf2_super"/>
    <property type="match status" value="1"/>
</dbReference>
<evidence type="ECO:0000313" key="2">
    <source>
        <dbReference type="Proteomes" id="UP000199492"/>
    </source>
</evidence>
<dbReference type="Pfam" id="PF02082">
    <property type="entry name" value="Rrf2"/>
    <property type="match status" value="1"/>
</dbReference>
<gene>
    <name evidence="1" type="ORF">SAMN04489796_101129</name>
</gene>
<dbReference type="InterPro" id="IPR000944">
    <property type="entry name" value="Tscrpt_reg_Rrf2"/>
</dbReference>
<dbReference type="EMBL" id="FNCZ01000001">
    <property type="protein sequence ID" value="SDG62876.1"/>
    <property type="molecule type" value="Genomic_DNA"/>
</dbReference>
<dbReference type="Gene3D" id="1.10.10.10">
    <property type="entry name" value="Winged helix-like DNA-binding domain superfamily/Winged helix DNA-binding domain"/>
    <property type="match status" value="1"/>
</dbReference>